<evidence type="ECO:0000256" key="1">
    <source>
        <dbReference type="SAM" id="Phobius"/>
    </source>
</evidence>
<organism evidence="3 4">
    <name type="scientific">Lacrimispora algidixylanolytica</name>
    <dbReference type="NCBI Taxonomy" id="94868"/>
    <lineage>
        <taxon>Bacteria</taxon>
        <taxon>Bacillati</taxon>
        <taxon>Bacillota</taxon>
        <taxon>Clostridia</taxon>
        <taxon>Lachnospirales</taxon>
        <taxon>Lachnospiraceae</taxon>
        <taxon>Lacrimispora</taxon>
    </lineage>
</organism>
<feature type="transmembrane region" description="Helical" evidence="1">
    <location>
        <begin position="159"/>
        <end position="179"/>
    </location>
</feature>
<reference evidence="3 4" key="1">
    <citation type="submission" date="2016-08" db="EMBL/GenBank/DDBJ databases">
        <title>A new outlook on sporulation: Clostridium algidixylanolyticum.</title>
        <authorList>
            <person name="Poppleton D.I."/>
            <person name="Gribaldo S."/>
        </authorList>
    </citation>
    <scope>NUCLEOTIDE SEQUENCE [LARGE SCALE GENOMIC DNA]</scope>
    <source>
        <strain evidence="3 4">SPL73</strain>
    </source>
</reference>
<dbReference type="EMBL" id="MCIA01000001">
    <property type="protein sequence ID" value="RKD35241.1"/>
    <property type="molecule type" value="Genomic_DNA"/>
</dbReference>
<dbReference type="GO" id="GO:0006355">
    <property type="term" value="P:regulation of DNA-templated transcription"/>
    <property type="evidence" value="ECO:0007669"/>
    <property type="project" value="InterPro"/>
</dbReference>
<name>A0A419TCN3_9FIRM</name>
<feature type="domain" description="HTH luxR-type" evidence="2">
    <location>
        <begin position="260"/>
        <end position="317"/>
    </location>
</feature>
<keyword evidence="1" id="KW-1133">Transmembrane helix</keyword>
<evidence type="ECO:0000313" key="4">
    <source>
        <dbReference type="Proteomes" id="UP000284277"/>
    </source>
</evidence>
<proteinExistence type="predicted"/>
<dbReference type="Gene3D" id="1.10.10.10">
    <property type="entry name" value="Winged helix-like DNA-binding domain superfamily/Winged helix DNA-binding domain"/>
    <property type="match status" value="1"/>
</dbReference>
<dbReference type="AlphaFoldDB" id="A0A419TCN3"/>
<dbReference type="Proteomes" id="UP000284277">
    <property type="component" value="Unassembled WGS sequence"/>
</dbReference>
<accession>A0A419TCN3</accession>
<feature type="transmembrane region" description="Helical" evidence="1">
    <location>
        <begin position="99"/>
        <end position="119"/>
    </location>
</feature>
<feature type="transmembrane region" description="Helical" evidence="1">
    <location>
        <begin position="125"/>
        <end position="147"/>
    </location>
</feature>
<sequence>MLYFYDNILVILFSGVCLLAFCSCLRKRSRTSAYIAGLFFCLLLNQLATSMVEFLPEFARIYDALYETMPIFNTINAISIAVCLLSLSYECVPDRPIPLYEYFILVGFGLLLLLVPTLTNTPFHLFLYSSALLFYLLYRGIWFCFLIHQKIPKSLHAHNAGMIHILSFIAPLLLLLGLAENYVNIFDLCSHGGIYSYRIFSFDFLFGLSSVFCIRAYAQKETAPQTCEAQIPSLSSIITESVPSISRGTEIGIFHTFCNAYSLTLREQTILAELLHHATYQQISDKLLISSFTVKSHVHHICKKTGVISKQNICEFYERYKNSLPDDDIHSLPSS</sequence>
<evidence type="ECO:0000259" key="2">
    <source>
        <dbReference type="SMART" id="SM00421"/>
    </source>
</evidence>
<dbReference type="CDD" id="cd06170">
    <property type="entry name" value="LuxR_C_like"/>
    <property type="match status" value="1"/>
</dbReference>
<feature type="transmembrane region" description="Helical" evidence="1">
    <location>
        <begin position="6"/>
        <end position="25"/>
    </location>
</feature>
<dbReference type="GO" id="GO:0003677">
    <property type="term" value="F:DNA binding"/>
    <property type="evidence" value="ECO:0007669"/>
    <property type="project" value="InterPro"/>
</dbReference>
<dbReference type="InterPro" id="IPR016032">
    <property type="entry name" value="Sig_transdc_resp-reg_C-effctor"/>
</dbReference>
<gene>
    <name evidence="3" type="ORF">BET01_02540</name>
</gene>
<feature type="transmembrane region" description="Helical" evidence="1">
    <location>
        <begin position="199"/>
        <end position="218"/>
    </location>
</feature>
<keyword evidence="4" id="KW-1185">Reference proteome</keyword>
<feature type="transmembrane region" description="Helical" evidence="1">
    <location>
        <begin position="32"/>
        <end position="49"/>
    </location>
</feature>
<dbReference type="InterPro" id="IPR036388">
    <property type="entry name" value="WH-like_DNA-bd_sf"/>
</dbReference>
<protein>
    <recommendedName>
        <fullName evidence="2">HTH luxR-type domain-containing protein</fullName>
    </recommendedName>
</protein>
<keyword evidence="1" id="KW-0472">Membrane</keyword>
<dbReference type="SUPFAM" id="SSF46894">
    <property type="entry name" value="C-terminal effector domain of the bipartite response regulators"/>
    <property type="match status" value="1"/>
</dbReference>
<dbReference type="Pfam" id="PF00196">
    <property type="entry name" value="GerE"/>
    <property type="match status" value="1"/>
</dbReference>
<evidence type="ECO:0000313" key="3">
    <source>
        <dbReference type="EMBL" id="RKD35241.1"/>
    </source>
</evidence>
<dbReference type="InterPro" id="IPR000792">
    <property type="entry name" value="Tscrpt_reg_LuxR_C"/>
</dbReference>
<dbReference type="SMART" id="SM00421">
    <property type="entry name" value="HTH_LUXR"/>
    <property type="match status" value="1"/>
</dbReference>
<keyword evidence="1" id="KW-0812">Transmembrane</keyword>
<feature type="transmembrane region" description="Helical" evidence="1">
    <location>
        <begin position="69"/>
        <end position="87"/>
    </location>
</feature>
<comment type="caution">
    <text evidence="3">The sequence shown here is derived from an EMBL/GenBank/DDBJ whole genome shotgun (WGS) entry which is preliminary data.</text>
</comment>